<keyword evidence="2" id="KW-0812">Transmembrane</keyword>
<keyword evidence="9" id="KW-0732">Signal</keyword>
<dbReference type="Proteomes" id="UP001356427">
    <property type="component" value="Unassembled WGS sequence"/>
</dbReference>
<dbReference type="InterPro" id="IPR028082">
    <property type="entry name" value="Peripla_BP_I"/>
</dbReference>
<organism evidence="11 12">
    <name type="scientific">Coregonus suidteri</name>
    <dbReference type="NCBI Taxonomy" id="861788"/>
    <lineage>
        <taxon>Eukaryota</taxon>
        <taxon>Metazoa</taxon>
        <taxon>Chordata</taxon>
        <taxon>Craniata</taxon>
        <taxon>Vertebrata</taxon>
        <taxon>Euteleostomi</taxon>
        <taxon>Actinopterygii</taxon>
        <taxon>Neopterygii</taxon>
        <taxon>Teleostei</taxon>
        <taxon>Protacanthopterygii</taxon>
        <taxon>Salmoniformes</taxon>
        <taxon>Salmonidae</taxon>
        <taxon>Coregoninae</taxon>
        <taxon>Coregonus</taxon>
    </lineage>
</organism>
<feature type="signal peptide" evidence="9">
    <location>
        <begin position="1"/>
        <end position="31"/>
    </location>
</feature>
<dbReference type="PRINTS" id="PR01176">
    <property type="entry name" value="GABABRECEPTR"/>
</dbReference>
<dbReference type="SUPFAM" id="SSF53822">
    <property type="entry name" value="Periplasmic binding protein-like I"/>
    <property type="match status" value="1"/>
</dbReference>
<keyword evidence="4" id="KW-0297">G-protein coupled receptor</keyword>
<evidence type="ECO:0000256" key="7">
    <source>
        <dbReference type="ARBA" id="ARBA00023180"/>
    </source>
</evidence>
<feature type="domain" description="Receptor ligand binding region" evidence="10">
    <location>
        <begin position="76"/>
        <end position="149"/>
    </location>
</feature>
<dbReference type="InterPro" id="IPR001828">
    <property type="entry name" value="ANF_lig-bd_rcpt"/>
</dbReference>
<dbReference type="GO" id="GO:0007214">
    <property type="term" value="P:gamma-aminobutyric acid signaling pathway"/>
    <property type="evidence" value="ECO:0007669"/>
    <property type="project" value="TreeGrafter"/>
</dbReference>
<keyword evidence="7" id="KW-0325">Glycoprotein</keyword>
<sequence>MAPSRRHCGWEMTPLSGCLLLSILVFQPALAKVCNDYTRHGQDNSWFSENDEKLPIMVLMPMNESALMSSISQGIEPAVQLAIQHIKESRNYKFSLITKIYDTECDNAKGLRAFFDAICYGPKHLMIFGGVCPSVTSIIAESLEGWNLVQWREAERNMARAAGCWKLPGSKLQT</sequence>
<evidence type="ECO:0000256" key="6">
    <source>
        <dbReference type="ARBA" id="ARBA00023170"/>
    </source>
</evidence>
<reference evidence="11 12" key="1">
    <citation type="submission" date="2021-04" db="EMBL/GenBank/DDBJ databases">
        <authorList>
            <person name="De Guttry C."/>
            <person name="Zahm M."/>
            <person name="Klopp C."/>
            <person name="Cabau C."/>
            <person name="Louis A."/>
            <person name="Berthelot C."/>
            <person name="Parey E."/>
            <person name="Roest Crollius H."/>
            <person name="Montfort J."/>
            <person name="Robinson-Rechavi M."/>
            <person name="Bucao C."/>
            <person name="Bouchez O."/>
            <person name="Gislard M."/>
            <person name="Lluch J."/>
            <person name="Milhes M."/>
            <person name="Lampietro C."/>
            <person name="Lopez Roques C."/>
            <person name="Donnadieu C."/>
            <person name="Braasch I."/>
            <person name="Desvignes T."/>
            <person name="Postlethwait J."/>
            <person name="Bobe J."/>
            <person name="Wedekind C."/>
            <person name="Guiguen Y."/>
        </authorList>
    </citation>
    <scope>NUCLEOTIDE SEQUENCE [LARGE SCALE GENOMIC DNA]</scope>
    <source>
        <strain evidence="11">Cs_M1</strain>
        <tissue evidence="11">Blood</tissue>
    </source>
</reference>
<dbReference type="Gene3D" id="3.40.50.2300">
    <property type="match status" value="1"/>
</dbReference>
<dbReference type="AlphaFoldDB" id="A0AAN8R524"/>
<evidence type="ECO:0000256" key="8">
    <source>
        <dbReference type="ARBA" id="ARBA00023224"/>
    </source>
</evidence>
<evidence type="ECO:0000256" key="5">
    <source>
        <dbReference type="ARBA" id="ARBA00023136"/>
    </source>
</evidence>
<proteinExistence type="predicted"/>
<keyword evidence="3" id="KW-1133">Transmembrane helix</keyword>
<dbReference type="InterPro" id="IPR002455">
    <property type="entry name" value="GPCR3_GABA-B"/>
</dbReference>
<dbReference type="GO" id="GO:0004965">
    <property type="term" value="F:G protein-coupled GABA receptor activity"/>
    <property type="evidence" value="ECO:0007669"/>
    <property type="project" value="InterPro"/>
</dbReference>
<comment type="subcellular location">
    <subcellularLocation>
        <location evidence="1">Membrane</location>
    </subcellularLocation>
</comment>
<keyword evidence="6" id="KW-0675">Receptor</keyword>
<keyword evidence="8" id="KW-0807">Transducer</keyword>
<evidence type="ECO:0000256" key="1">
    <source>
        <dbReference type="ARBA" id="ARBA00004370"/>
    </source>
</evidence>
<gene>
    <name evidence="11" type="ORF">J4Q44_G00063870</name>
</gene>
<evidence type="ECO:0000256" key="4">
    <source>
        <dbReference type="ARBA" id="ARBA00023040"/>
    </source>
</evidence>
<name>A0AAN8R524_9TELE</name>
<dbReference type="PANTHER" id="PTHR10519:SF74">
    <property type="entry name" value="GAMMA-AMINOBUTYRIC ACID TYPE B RECEPTOR SUBUNIT 2"/>
    <property type="match status" value="1"/>
</dbReference>
<accession>A0AAN8R524</accession>
<evidence type="ECO:0000313" key="11">
    <source>
        <dbReference type="EMBL" id="KAK6324048.1"/>
    </source>
</evidence>
<comment type="caution">
    <text evidence="11">The sequence shown here is derived from an EMBL/GenBank/DDBJ whole genome shotgun (WGS) entry which is preliminary data.</text>
</comment>
<dbReference type="PANTHER" id="PTHR10519">
    <property type="entry name" value="GABA-B RECEPTOR"/>
    <property type="match status" value="1"/>
</dbReference>
<evidence type="ECO:0000256" key="2">
    <source>
        <dbReference type="ARBA" id="ARBA00022692"/>
    </source>
</evidence>
<evidence type="ECO:0000256" key="9">
    <source>
        <dbReference type="SAM" id="SignalP"/>
    </source>
</evidence>
<dbReference type="GO" id="GO:0038039">
    <property type="term" value="C:G protein-coupled receptor heterodimeric complex"/>
    <property type="evidence" value="ECO:0007669"/>
    <property type="project" value="TreeGrafter"/>
</dbReference>
<evidence type="ECO:0000256" key="3">
    <source>
        <dbReference type="ARBA" id="ARBA00022989"/>
    </source>
</evidence>
<dbReference type="EMBL" id="JAGTTL010000004">
    <property type="protein sequence ID" value="KAK6324048.1"/>
    <property type="molecule type" value="Genomic_DNA"/>
</dbReference>
<keyword evidence="12" id="KW-1185">Reference proteome</keyword>
<keyword evidence="5" id="KW-0472">Membrane</keyword>
<evidence type="ECO:0000313" key="12">
    <source>
        <dbReference type="Proteomes" id="UP001356427"/>
    </source>
</evidence>
<feature type="chain" id="PRO_5042956413" description="Receptor ligand binding region domain-containing protein" evidence="9">
    <location>
        <begin position="32"/>
        <end position="174"/>
    </location>
</feature>
<protein>
    <recommendedName>
        <fullName evidence="10">Receptor ligand binding region domain-containing protein</fullName>
    </recommendedName>
</protein>
<evidence type="ECO:0000259" key="10">
    <source>
        <dbReference type="Pfam" id="PF01094"/>
    </source>
</evidence>
<dbReference type="Pfam" id="PF01094">
    <property type="entry name" value="ANF_receptor"/>
    <property type="match status" value="1"/>
</dbReference>